<dbReference type="Pfam" id="PF07714">
    <property type="entry name" value="PK_Tyr_Ser-Thr"/>
    <property type="match status" value="1"/>
</dbReference>
<dbReference type="Proteomes" id="UP001438707">
    <property type="component" value="Unassembled WGS sequence"/>
</dbReference>
<reference evidence="9 10" key="1">
    <citation type="journal article" date="2024" name="Nat. Commun.">
        <title>Phylogenomics reveals the evolutionary origins of lichenization in chlorophyte algae.</title>
        <authorList>
            <person name="Puginier C."/>
            <person name="Libourel C."/>
            <person name="Otte J."/>
            <person name="Skaloud P."/>
            <person name="Haon M."/>
            <person name="Grisel S."/>
            <person name="Petersen M."/>
            <person name="Berrin J.G."/>
            <person name="Delaux P.M."/>
            <person name="Dal Grande F."/>
            <person name="Keller J."/>
        </authorList>
    </citation>
    <scope>NUCLEOTIDE SEQUENCE [LARGE SCALE GENOMIC DNA]</scope>
    <source>
        <strain evidence="9 10">SAG 2145</strain>
    </source>
</reference>
<feature type="region of interest" description="Disordered" evidence="7">
    <location>
        <begin position="375"/>
        <end position="422"/>
    </location>
</feature>
<dbReference type="CDD" id="cd13999">
    <property type="entry name" value="STKc_MAP3K-like"/>
    <property type="match status" value="1"/>
</dbReference>
<dbReference type="PROSITE" id="PS00107">
    <property type="entry name" value="PROTEIN_KINASE_ATP"/>
    <property type="match status" value="1"/>
</dbReference>
<keyword evidence="3 6" id="KW-0547">Nucleotide-binding</keyword>
<evidence type="ECO:0000313" key="10">
    <source>
        <dbReference type="Proteomes" id="UP001438707"/>
    </source>
</evidence>
<evidence type="ECO:0000256" key="4">
    <source>
        <dbReference type="ARBA" id="ARBA00022777"/>
    </source>
</evidence>
<feature type="compositionally biased region" description="Low complexity" evidence="7">
    <location>
        <begin position="746"/>
        <end position="759"/>
    </location>
</feature>
<feature type="binding site" evidence="6">
    <location>
        <position position="483"/>
    </location>
    <ligand>
        <name>ATP</name>
        <dbReference type="ChEBI" id="CHEBI:30616"/>
    </ligand>
</feature>
<gene>
    <name evidence="9" type="ORF">WJX74_009989</name>
</gene>
<feature type="region of interest" description="Disordered" evidence="7">
    <location>
        <begin position="741"/>
        <end position="780"/>
    </location>
</feature>
<dbReference type="PANTHER" id="PTHR44329">
    <property type="entry name" value="SERINE/THREONINE-PROTEIN KINASE TNNI3K-RELATED"/>
    <property type="match status" value="1"/>
</dbReference>
<sequence>MRAFSASRRVTHTLQNRLEELEVSLDAAANVNRHLNNEVQTVQRQSLQLQKEKARLQSENKQLQAQLQAEKSGQEKAVSSLRTQLEAAQTATAAAKKAAAEAIAAQKAAEEASARLTSLDQGSSSTAHEQEIADLKDQLDAAQKAAEAAKREAAHVSTDVTDLDQQNTSMAHEKETAGLKAQLAAAQRAAEAAQRAAAEASADRINHDHQSTSTARVKEMEDLKAQLQTAQKATEAAQREAAEASASGTTLDEQSTSKAHVKQVKDLKAQLQAAQKAADAAQQDTAKAVAGLPNSDQQSTAHAKEIEHLKSQLEELRTEATEAAASLRSQQQSTSSAHQKEMAQLKAQLEAAQIAAEAAQIEAAKAWSSLAEVAHQKTPAASKEKAPQSEEQTSSEAKPQPTPAIPPDTAAAPSAASKDADAGARLTQESYMDSVRWDALRIVGMENGWLVDPDEIEMGEKLGEGTFGATYLGTWRGGQLAVKMVRISKPDEAESFLREVQVLSSMRHPNIITFYGACLRPPNHCCLLCEYMPGGTLSVWLHGPKGRRFAPSRSMEERLQMLMGVARGMQAMEEASPPILHRDLKPSNIFIDAGNQARVADMGLARQWTIEAAPHLTGETGTYMYMSPEMVRHEMYDSRSDVYSWGVMLAETLRQKMPYDGVYLTPVQIALAVADDELRPDLPSSMPRGLEALANACFDPEPENRPTFSIIVSQLRKVLAYMAAQKQASEKQGGTMLNRINPFNKAGRASAGSRPGSAADLPEDDPMLMSNDLDANGHTR</sequence>
<evidence type="ECO:0000256" key="7">
    <source>
        <dbReference type="SAM" id="MobiDB-lite"/>
    </source>
</evidence>
<dbReference type="Gene3D" id="1.10.510.10">
    <property type="entry name" value="Transferase(Phosphotransferase) domain 1"/>
    <property type="match status" value="1"/>
</dbReference>
<comment type="caution">
    <text evidence="9">The sequence shown here is derived from an EMBL/GenBank/DDBJ whole genome shotgun (WGS) entry which is preliminary data.</text>
</comment>
<dbReference type="InterPro" id="IPR017441">
    <property type="entry name" value="Protein_kinase_ATP_BS"/>
</dbReference>
<feature type="region of interest" description="Disordered" evidence="7">
    <location>
        <begin position="230"/>
        <end position="259"/>
    </location>
</feature>
<dbReference type="InterPro" id="IPR011009">
    <property type="entry name" value="Kinase-like_dom_sf"/>
</dbReference>
<dbReference type="SMART" id="SM00220">
    <property type="entry name" value="S_TKc"/>
    <property type="match status" value="1"/>
</dbReference>
<evidence type="ECO:0000256" key="1">
    <source>
        <dbReference type="ARBA" id="ARBA00022527"/>
    </source>
</evidence>
<evidence type="ECO:0000256" key="2">
    <source>
        <dbReference type="ARBA" id="ARBA00022679"/>
    </source>
</evidence>
<feature type="region of interest" description="Disordered" evidence="7">
    <location>
        <begin position="319"/>
        <end position="341"/>
    </location>
</feature>
<keyword evidence="10" id="KW-1185">Reference proteome</keyword>
<name>A0AAW1R3W8_9CHLO</name>
<dbReference type="SUPFAM" id="SSF56112">
    <property type="entry name" value="Protein kinase-like (PK-like)"/>
    <property type="match status" value="1"/>
</dbReference>
<evidence type="ECO:0000313" key="9">
    <source>
        <dbReference type="EMBL" id="KAK9828343.1"/>
    </source>
</evidence>
<keyword evidence="5 6" id="KW-0067">ATP-binding</keyword>
<proteinExistence type="predicted"/>
<organism evidence="9 10">
    <name type="scientific">Apatococcus lobatus</name>
    <dbReference type="NCBI Taxonomy" id="904363"/>
    <lineage>
        <taxon>Eukaryota</taxon>
        <taxon>Viridiplantae</taxon>
        <taxon>Chlorophyta</taxon>
        <taxon>core chlorophytes</taxon>
        <taxon>Trebouxiophyceae</taxon>
        <taxon>Chlorellales</taxon>
        <taxon>Chlorellaceae</taxon>
        <taxon>Apatococcus</taxon>
    </lineage>
</organism>
<dbReference type="InterPro" id="IPR008271">
    <property type="entry name" value="Ser/Thr_kinase_AS"/>
</dbReference>
<accession>A0AAW1R3W8</accession>
<dbReference type="InterPro" id="IPR001245">
    <property type="entry name" value="Ser-Thr/Tyr_kinase_cat_dom"/>
</dbReference>
<feature type="compositionally biased region" description="Polar residues" evidence="7">
    <location>
        <begin position="248"/>
        <end position="258"/>
    </location>
</feature>
<dbReference type="GO" id="GO:0004674">
    <property type="term" value="F:protein serine/threonine kinase activity"/>
    <property type="evidence" value="ECO:0007669"/>
    <property type="project" value="UniProtKB-KW"/>
</dbReference>
<evidence type="ECO:0000259" key="8">
    <source>
        <dbReference type="PROSITE" id="PS50011"/>
    </source>
</evidence>
<dbReference type="GO" id="GO:0005524">
    <property type="term" value="F:ATP binding"/>
    <property type="evidence" value="ECO:0007669"/>
    <property type="project" value="UniProtKB-UniRule"/>
</dbReference>
<feature type="region of interest" description="Disordered" evidence="7">
    <location>
        <begin position="143"/>
        <end position="176"/>
    </location>
</feature>
<feature type="region of interest" description="Disordered" evidence="7">
    <location>
        <begin position="192"/>
        <end position="217"/>
    </location>
</feature>
<evidence type="ECO:0000256" key="6">
    <source>
        <dbReference type="PROSITE-ProRule" id="PRU10141"/>
    </source>
</evidence>
<keyword evidence="1" id="KW-0723">Serine/threonine-protein kinase</keyword>
<dbReference type="PROSITE" id="PS50011">
    <property type="entry name" value="PROTEIN_KINASE_DOM"/>
    <property type="match status" value="1"/>
</dbReference>
<keyword evidence="4" id="KW-0418">Kinase</keyword>
<keyword evidence="2" id="KW-0808">Transferase</keyword>
<dbReference type="EMBL" id="JALJOS010000016">
    <property type="protein sequence ID" value="KAK9828343.1"/>
    <property type="molecule type" value="Genomic_DNA"/>
</dbReference>
<dbReference type="PANTHER" id="PTHR44329:SF11">
    <property type="entry name" value="OS09G0443600 PROTEIN"/>
    <property type="match status" value="1"/>
</dbReference>
<feature type="domain" description="Protein kinase" evidence="8">
    <location>
        <begin position="456"/>
        <end position="719"/>
    </location>
</feature>
<evidence type="ECO:0000256" key="5">
    <source>
        <dbReference type="ARBA" id="ARBA00022840"/>
    </source>
</evidence>
<dbReference type="InterPro" id="IPR000719">
    <property type="entry name" value="Prot_kinase_dom"/>
</dbReference>
<feature type="compositionally biased region" description="Low complexity" evidence="7">
    <location>
        <begin position="407"/>
        <end position="417"/>
    </location>
</feature>
<dbReference type="AlphaFoldDB" id="A0AAW1R3W8"/>
<feature type="compositionally biased region" description="Basic and acidic residues" evidence="7">
    <location>
        <begin position="201"/>
        <end position="217"/>
    </location>
</feature>
<evidence type="ECO:0000256" key="3">
    <source>
        <dbReference type="ARBA" id="ARBA00022741"/>
    </source>
</evidence>
<dbReference type="PROSITE" id="PS00108">
    <property type="entry name" value="PROTEIN_KINASE_ST"/>
    <property type="match status" value="1"/>
</dbReference>
<dbReference type="InterPro" id="IPR051681">
    <property type="entry name" value="Ser/Thr_Kinases-Pseudokinases"/>
</dbReference>
<protein>
    <recommendedName>
        <fullName evidence="8">Protein kinase domain-containing protein</fullName>
    </recommendedName>
</protein>
<feature type="compositionally biased region" description="Polar residues" evidence="7">
    <location>
        <begin position="158"/>
        <end position="170"/>
    </location>
</feature>
<dbReference type="Gene3D" id="3.30.200.20">
    <property type="entry name" value="Phosphorylase Kinase, domain 1"/>
    <property type="match status" value="1"/>
</dbReference>